<organism evidence="2 3">
    <name type="scientific">Methylobacterium symbioticum</name>
    <dbReference type="NCBI Taxonomy" id="2584084"/>
    <lineage>
        <taxon>Bacteria</taxon>
        <taxon>Pseudomonadati</taxon>
        <taxon>Pseudomonadota</taxon>
        <taxon>Alphaproteobacteria</taxon>
        <taxon>Hyphomicrobiales</taxon>
        <taxon>Methylobacteriaceae</taxon>
        <taxon>Methylobacterium</taxon>
    </lineage>
</organism>
<keyword evidence="1" id="KW-0732">Signal</keyword>
<proteinExistence type="predicted"/>
<gene>
    <name evidence="2" type="ORF">MET9862_01997</name>
</gene>
<evidence type="ECO:0000313" key="2">
    <source>
        <dbReference type="EMBL" id="VUD71415.1"/>
    </source>
</evidence>
<dbReference type="EMBL" id="CABFPH010000022">
    <property type="protein sequence ID" value="VUD71415.1"/>
    <property type="molecule type" value="Genomic_DNA"/>
</dbReference>
<name>A0A509ED18_9HYPH</name>
<protein>
    <submittedName>
        <fullName evidence="2">Uncharacterized protein</fullName>
    </submittedName>
</protein>
<feature type="chain" id="PRO_5021482929" evidence="1">
    <location>
        <begin position="34"/>
        <end position="99"/>
    </location>
</feature>
<dbReference type="RefSeq" id="WP_142582850.1">
    <property type="nucleotide sequence ID" value="NZ_CABFPH010000022.1"/>
</dbReference>
<evidence type="ECO:0000313" key="3">
    <source>
        <dbReference type="Proteomes" id="UP000410984"/>
    </source>
</evidence>
<dbReference type="AlphaFoldDB" id="A0A509ED18"/>
<accession>A0A509ED18</accession>
<sequence>MHHGARSILPKLAAAFVLCTGLGLAAAPRGAEAAPLAVPGVEAPDAPLVSVRDGWGHRHHGWGHRHHGYHRGWHHRRHWHHHHRGFRHHHHHRRGFYRY</sequence>
<reference evidence="2 3" key="1">
    <citation type="submission" date="2019-06" db="EMBL/GenBank/DDBJ databases">
        <authorList>
            <person name="Rodrigo-Torres L."/>
            <person name="Arahal R. D."/>
            <person name="Lucena T."/>
        </authorList>
    </citation>
    <scope>NUCLEOTIDE SEQUENCE [LARGE SCALE GENOMIC DNA]</scope>
    <source>
        <strain evidence="2 3">SB0023/3</strain>
    </source>
</reference>
<keyword evidence="3" id="KW-1185">Reference proteome</keyword>
<dbReference type="Proteomes" id="UP000410984">
    <property type="component" value="Unassembled WGS sequence"/>
</dbReference>
<feature type="signal peptide" evidence="1">
    <location>
        <begin position="1"/>
        <end position="33"/>
    </location>
</feature>
<evidence type="ECO:0000256" key="1">
    <source>
        <dbReference type="SAM" id="SignalP"/>
    </source>
</evidence>